<keyword evidence="3" id="KW-1185">Reference proteome</keyword>
<dbReference type="EMBL" id="JARKIB010000039">
    <property type="protein sequence ID" value="KAJ7759548.1"/>
    <property type="molecule type" value="Genomic_DNA"/>
</dbReference>
<comment type="caution">
    <text evidence="2">The sequence shown here is derived from an EMBL/GenBank/DDBJ whole genome shotgun (WGS) entry which is preliminary data.</text>
</comment>
<evidence type="ECO:0000256" key="1">
    <source>
        <dbReference type="SAM" id="MobiDB-lite"/>
    </source>
</evidence>
<proteinExistence type="predicted"/>
<organism evidence="2 3">
    <name type="scientific">Mycena metata</name>
    <dbReference type="NCBI Taxonomy" id="1033252"/>
    <lineage>
        <taxon>Eukaryota</taxon>
        <taxon>Fungi</taxon>
        <taxon>Dikarya</taxon>
        <taxon>Basidiomycota</taxon>
        <taxon>Agaricomycotina</taxon>
        <taxon>Agaricomycetes</taxon>
        <taxon>Agaricomycetidae</taxon>
        <taxon>Agaricales</taxon>
        <taxon>Marasmiineae</taxon>
        <taxon>Mycenaceae</taxon>
        <taxon>Mycena</taxon>
    </lineage>
</organism>
<feature type="region of interest" description="Disordered" evidence="1">
    <location>
        <begin position="179"/>
        <end position="220"/>
    </location>
</feature>
<accession>A0AAD7NGR6</accession>
<evidence type="ECO:0000313" key="3">
    <source>
        <dbReference type="Proteomes" id="UP001215598"/>
    </source>
</evidence>
<feature type="region of interest" description="Disordered" evidence="1">
    <location>
        <begin position="102"/>
        <end position="123"/>
    </location>
</feature>
<name>A0AAD7NGR6_9AGAR</name>
<dbReference type="AlphaFoldDB" id="A0AAD7NGR6"/>
<evidence type="ECO:0000313" key="2">
    <source>
        <dbReference type="EMBL" id="KAJ7759548.1"/>
    </source>
</evidence>
<sequence length="647" mass="67742">MYGKGRTSSKFKKARDVEGVRVEVNVATLGFEGARETGVRGVAIAEEEMAPRKVLSMGSGLGYSFRLRAERTGLSWICLNGGPKFLPTLGLARFRSRGRAGKGLESDEVLPGTSLGEGGQGKCYLGSGTRLRAEKGPAHGRRGWYDAEAGVAWPPPDRPGTTLPSLLLRARLADAHSADSKHDGLSVSASLHSGSHDSNPRPALGAPPAQPRPRPARWGEGAAEWGGAFSIKEVEEGRCAEEGGSGSGSASAHAHPRPRLLFRRRAVQRSAPSSCGRCVKCFVSGCGGGGGEGGKERDARARLGEYERREDGALCTRSSNPRRAGGGGAVSKRAGQRAACSVSGGGVEVEAAAVSKTGGKPVSCLGLQVLRSKHLRGFFGRRAGVLNDWIGRASQRAACNVSGAISAHTSVGLYGHARAHASVTGGRMRPRLWAQGAVWPIRAGGGASRVESRRGAGAGGGVQDGRVRLRQSGAVDVEVVRVRRCKSCCAAPGGGVLSKRGERVESGERTRSKEVVSAARVVDPSRGERRAERGARRSMCPSFLSPRTVLCSAGRIHAAAILFIAHGRLVRRAAPGGCGCRGCRTASRAALCLSFEQGDRGGEIVVVGSYVRLFVARYPRTVCTACAASALEHRGAGRKIVCLSRTR</sequence>
<gene>
    <name evidence="2" type="ORF">B0H16DRAFT_1816139</name>
</gene>
<reference evidence="2" key="1">
    <citation type="submission" date="2023-03" db="EMBL/GenBank/DDBJ databases">
        <title>Massive genome expansion in bonnet fungi (Mycena s.s.) driven by repeated elements and novel gene families across ecological guilds.</title>
        <authorList>
            <consortium name="Lawrence Berkeley National Laboratory"/>
            <person name="Harder C.B."/>
            <person name="Miyauchi S."/>
            <person name="Viragh M."/>
            <person name="Kuo A."/>
            <person name="Thoen E."/>
            <person name="Andreopoulos B."/>
            <person name="Lu D."/>
            <person name="Skrede I."/>
            <person name="Drula E."/>
            <person name="Henrissat B."/>
            <person name="Morin E."/>
            <person name="Kohler A."/>
            <person name="Barry K."/>
            <person name="LaButti K."/>
            <person name="Morin E."/>
            <person name="Salamov A."/>
            <person name="Lipzen A."/>
            <person name="Mereny Z."/>
            <person name="Hegedus B."/>
            <person name="Baldrian P."/>
            <person name="Stursova M."/>
            <person name="Weitz H."/>
            <person name="Taylor A."/>
            <person name="Grigoriev I.V."/>
            <person name="Nagy L.G."/>
            <person name="Martin F."/>
            <person name="Kauserud H."/>
        </authorList>
    </citation>
    <scope>NUCLEOTIDE SEQUENCE</scope>
    <source>
        <strain evidence="2">CBHHK182m</strain>
    </source>
</reference>
<dbReference type="Proteomes" id="UP001215598">
    <property type="component" value="Unassembled WGS sequence"/>
</dbReference>
<feature type="region of interest" description="Disordered" evidence="1">
    <location>
        <begin position="238"/>
        <end position="257"/>
    </location>
</feature>
<protein>
    <submittedName>
        <fullName evidence="2">Uncharacterized protein</fullName>
    </submittedName>
</protein>